<evidence type="ECO:0000313" key="3">
    <source>
        <dbReference type="Proteomes" id="UP000653480"/>
    </source>
</evidence>
<gene>
    <name evidence="2" type="ORF">GCM10011574_70100</name>
</gene>
<proteinExistence type="predicted"/>
<keyword evidence="3" id="KW-1185">Reference proteome</keyword>
<reference evidence="2" key="2">
    <citation type="submission" date="2020-09" db="EMBL/GenBank/DDBJ databases">
        <authorList>
            <person name="Sun Q."/>
            <person name="Zhou Y."/>
        </authorList>
    </citation>
    <scope>NUCLEOTIDE SEQUENCE</scope>
    <source>
        <strain evidence="2">CGMCC 4.7138</strain>
    </source>
</reference>
<organism evidence="2 3">
    <name type="scientific">Microbispora bryophytorum</name>
    <dbReference type="NCBI Taxonomy" id="1460882"/>
    <lineage>
        <taxon>Bacteria</taxon>
        <taxon>Bacillati</taxon>
        <taxon>Actinomycetota</taxon>
        <taxon>Actinomycetes</taxon>
        <taxon>Streptosporangiales</taxon>
        <taxon>Streptosporangiaceae</taxon>
        <taxon>Microbispora</taxon>
    </lineage>
</organism>
<evidence type="ECO:0000313" key="2">
    <source>
        <dbReference type="EMBL" id="GGO31807.1"/>
    </source>
</evidence>
<accession>A0A8H9HAZ0</accession>
<dbReference type="EMBL" id="BMMN01000025">
    <property type="protein sequence ID" value="GGO31807.1"/>
    <property type="molecule type" value="Genomic_DNA"/>
</dbReference>
<reference evidence="2" key="1">
    <citation type="journal article" date="2014" name="Int. J. Syst. Evol. Microbiol.">
        <title>Complete genome sequence of Corynebacterium casei LMG S-19264T (=DSM 44701T), isolated from a smear-ripened cheese.</title>
        <authorList>
            <consortium name="US DOE Joint Genome Institute (JGI-PGF)"/>
            <person name="Walter F."/>
            <person name="Albersmeier A."/>
            <person name="Kalinowski J."/>
            <person name="Ruckert C."/>
        </authorList>
    </citation>
    <scope>NUCLEOTIDE SEQUENCE</scope>
    <source>
        <strain evidence="2">CGMCC 4.7138</strain>
    </source>
</reference>
<feature type="region of interest" description="Disordered" evidence="1">
    <location>
        <begin position="23"/>
        <end position="78"/>
    </location>
</feature>
<name>A0A8H9HAZ0_9ACTN</name>
<protein>
    <submittedName>
        <fullName evidence="2">Uncharacterized protein</fullName>
    </submittedName>
</protein>
<evidence type="ECO:0000256" key="1">
    <source>
        <dbReference type="SAM" id="MobiDB-lite"/>
    </source>
</evidence>
<comment type="caution">
    <text evidence="2">The sequence shown here is derived from an EMBL/GenBank/DDBJ whole genome shotgun (WGS) entry which is preliminary data.</text>
</comment>
<dbReference type="AlphaFoldDB" id="A0A8H9HAZ0"/>
<sequence length="104" mass="10235">MAAPATPSLGEGAALPAAANTSGMTTAIPTPISMNPAIAGTGARESTTSSPPSVASTPPPRTVATGPSRRTTASPHNRPAAIMQAKAVYAAAPTAWDAPATCRR</sequence>
<feature type="compositionally biased region" description="Low complexity" evidence="1">
    <location>
        <begin position="46"/>
        <end position="56"/>
    </location>
</feature>
<dbReference type="Proteomes" id="UP000653480">
    <property type="component" value="Unassembled WGS sequence"/>
</dbReference>